<dbReference type="AlphaFoldDB" id="A0AAN6BNQ9"/>
<evidence type="ECO:0000256" key="1">
    <source>
        <dbReference type="SAM" id="MobiDB-lite"/>
    </source>
</evidence>
<evidence type="ECO:0000313" key="3">
    <source>
        <dbReference type="Proteomes" id="UP000649114"/>
    </source>
</evidence>
<feature type="region of interest" description="Disordered" evidence="1">
    <location>
        <begin position="205"/>
        <end position="251"/>
    </location>
</feature>
<feature type="compositionally biased region" description="Pro residues" evidence="1">
    <location>
        <begin position="468"/>
        <end position="480"/>
    </location>
</feature>
<reference evidence="2" key="2">
    <citation type="submission" date="2020-04" db="EMBL/GenBank/DDBJ databases">
        <authorList>
            <person name="Santos R.A.C."/>
            <person name="Steenwyk J.L."/>
            <person name="Rivero-Menendez O."/>
            <person name="Mead M.E."/>
            <person name="Silva L.P."/>
            <person name="Bastos R.W."/>
            <person name="Alastruey-Izquierdo A."/>
            <person name="Goldman G.H."/>
            <person name="Rokas A."/>
        </authorList>
    </citation>
    <scope>NUCLEOTIDE SEQUENCE</scope>
    <source>
        <strain evidence="2">CNM-CM8927</strain>
    </source>
</reference>
<name>A0AAN6BNQ9_ASPLE</name>
<gene>
    <name evidence="2" type="ORF">CNMCM8927_007788</name>
</gene>
<dbReference type="Proteomes" id="UP000649114">
    <property type="component" value="Unassembled WGS sequence"/>
</dbReference>
<reference evidence="2" key="1">
    <citation type="journal article" date="2020" name="bioRxiv">
        <title>Genomic and phenotypic heterogeneity of clinical isolates of the human pathogens Aspergillus fumigatus, Aspergillus lentulus and Aspergillus fumigatiaffinis.</title>
        <authorList>
            <person name="dos Santos R.A.C."/>
            <person name="Steenwyk J.L."/>
            <person name="Rivero-Menendez O."/>
            <person name="Mead M.E."/>
            <person name="Silva L.P."/>
            <person name="Bastos R.W."/>
            <person name="Alastruey-Izquierdo A."/>
            <person name="Goldman G.H."/>
            <person name="Rokas A."/>
        </authorList>
    </citation>
    <scope>NUCLEOTIDE SEQUENCE</scope>
    <source>
        <strain evidence="2">CNM-CM8927</strain>
    </source>
</reference>
<dbReference type="EMBL" id="JAAAPU010000064">
    <property type="protein sequence ID" value="KAF4204186.1"/>
    <property type="molecule type" value="Genomic_DNA"/>
</dbReference>
<protein>
    <submittedName>
        <fullName evidence="2">Uncharacterized protein</fullName>
    </submittedName>
</protein>
<comment type="caution">
    <text evidence="2">The sequence shown here is derived from an EMBL/GenBank/DDBJ whole genome shotgun (WGS) entry which is preliminary data.</text>
</comment>
<evidence type="ECO:0000313" key="2">
    <source>
        <dbReference type="EMBL" id="KAF4204186.1"/>
    </source>
</evidence>
<proteinExistence type="predicted"/>
<sequence length="480" mass="51557">MASAEIQTLLRFLSQDAKLPLASAMGKVMDLQKANLISVEQLSKAELKSLQEIFKDDKVAKQVLNAAKRASKKRQAPTGNSDSPQKKARGAARIDETPYETESALSLPISSASEDELSGIILWTNRAPLVLAFAVCVLKYTMPEQPISSRLSLAQAVVSANSRSKAISLGIESGKTAEQEGWGEGHPVIKVLGREIKVLKRWDYNPQEGKPTEEPSSEQDAGNASAASAAASADILGKGDSDGSDTSPPLWGVDLEALRSAQGSGPSPATKGSTSLPIFTPNSAKSYLYRSFTEAATETTETDNGSSKTKRKSVKQLEAEKETCLGYLLQAIDLVCQSWASTLSKEELDRRAWAWASEIVGYLGAPKKSLNSLPGASCTSPRRACLSALLLQRVLHLPPLLLCSASHSRPAFTAAAGVAFSALVFLARQAKRKLPLRFILVRERRAPAVPNPMKVYLPDKQVLEHGQPLPPKPGAPQRPE</sequence>
<feature type="compositionally biased region" description="Low complexity" evidence="1">
    <location>
        <begin position="224"/>
        <end position="233"/>
    </location>
</feature>
<organism evidence="2 3">
    <name type="scientific">Aspergillus lentulus</name>
    <dbReference type="NCBI Taxonomy" id="293939"/>
    <lineage>
        <taxon>Eukaryota</taxon>
        <taxon>Fungi</taxon>
        <taxon>Dikarya</taxon>
        <taxon>Ascomycota</taxon>
        <taxon>Pezizomycotina</taxon>
        <taxon>Eurotiomycetes</taxon>
        <taxon>Eurotiomycetidae</taxon>
        <taxon>Eurotiales</taxon>
        <taxon>Aspergillaceae</taxon>
        <taxon>Aspergillus</taxon>
        <taxon>Aspergillus subgen. Fumigati</taxon>
    </lineage>
</organism>
<feature type="region of interest" description="Disordered" evidence="1">
    <location>
        <begin position="461"/>
        <end position="480"/>
    </location>
</feature>
<feature type="region of interest" description="Disordered" evidence="1">
    <location>
        <begin position="66"/>
        <end position="98"/>
    </location>
</feature>
<accession>A0AAN6BNQ9</accession>